<reference evidence="2" key="1">
    <citation type="submission" date="2019-08" db="EMBL/GenBank/DDBJ databases">
        <authorList>
            <person name="Kucharzyk K."/>
            <person name="Murdoch R.W."/>
            <person name="Higgins S."/>
            <person name="Loffler F."/>
        </authorList>
    </citation>
    <scope>NUCLEOTIDE SEQUENCE</scope>
</reference>
<dbReference type="PIRSF" id="PIRSF018249">
    <property type="entry name" value="MyrA_prd"/>
    <property type="match status" value="1"/>
</dbReference>
<name>A0A645ADG1_9ZZZZ</name>
<gene>
    <name evidence="2" type="primary">rlmAII</name>
    <name evidence="2" type="ORF">SDC9_95610</name>
</gene>
<comment type="caution">
    <text evidence="2">The sequence shown here is derived from an EMBL/GenBank/DDBJ whole genome shotgun (WGS) entry which is preliminary data.</text>
</comment>
<dbReference type="SUPFAM" id="SSF53335">
    <property type="entry name" value="S-adenosyl-L-methionine-dependent methyltransferases"/>
    <property type="match status" value="1"/>
</dbReference>
<dbReference type="Pfam" id="PF21302">
    <property type="entry name" value="Zn_ribbon_RlmA"/>
    <property type="match status" value="1"/>
</dbReference>
<protein>
    <submittedName>
        <fullName evidence="2">23S rRNA (Guanine(748)-N(1))-methyltransferase</fullName>
        <ecNumber evidence="2">2.1.1.188</ecNumber>
    </submittedName>
</protein>
<dbReference type="GO" id="GO:0052912">
    <property type="term" value="F:23S rRNA (guanine(748)-N(1))-methyltransferase activity"/>
    <property type="evidence" value="ECO:0007669"/>
    <property type="project" value="UniProtKB-EC"/>
</dbReference>
<keyword evidence="2" id="KW-0489">Methyltransferase</keyword>
<dbReference type="AlphaFoldDB" id="A0A645ADG1"/>
<sequence>MAQKQPAIVVCFVRACWFVPGLRAKMEPMPAIDAAIGLLTCPVCADALTREHRQLRCGRGHSFDIARQGYVNLLRGPAPANADTAEMVAARERFLFAGHYQPIREAVCSACEPGGRLAEVGVGPGYYLGAAVAATHPPAHLGLDISVAAARRAARRMMACAVADTWQTLPIGSGSLDRLLCIFAPRNPPEFARVLATGGQVVVVAPRPQHLAQLRARLGLLNVEDDKLARLDASFAAAGLELVSRQELTFDIDLDAAATADLVGMGPNAFHDGARDFPRALTTTVAVAISSYESD</sequence>
<dbReference type="EC" id="2.1.1.188" evidence="2"/>
<proteinExistence type="predicted"/>
<dbReference type="Gene3D" id="3.40.50.150">
    <property type="entry name" value="Vaccinia Virus protein VP39"/>
    <property type="match status" value="1"/>
</dbReference>
<keyword evidence="2" id="KW-0808">Transferase</keyword>
<dbReference type="EMBL" id="VSSQ01012294">
    <property type="protein sequence ID" value="MPM48883.1"/>
    <property type="molecule type" value="Genomic_DNA"/>
</dbReference>
<feature type="domain" description="23S rRNA (guanine(745)-N(1))-methyltransferase N-terminal" evidence="1">
    <location>
        <begin position="40"/>
        <end position="74"/>
    </location>
</feature>
<organism evidence="2">
    <name type="scientific">bioreactor metagenome</name>
    <dbReference type="NCBI Taxonomy" id="1076179"/>
    <lineage>
        <taxon>unclassified sequences</taxon>
        <taxon>metagenomes</taxon>
        <taxon>ecological metagenomes</taxon>
    </lineage>
</organism>
<dbReference type="InterPro" id="IPR016718">
    <property type="entry name" value="rRNA_m1G-MeTrfase_A_prd"/>
</dbReference>
<dbReference type="InterPro" id="IPR029063">
    <property type="entry name" value="SAM-dependent_MTases_sf"/>
</dbReference>
<evidence type="ECO:0000259" key="1">
    <source>
        <dbReference type="Pfam" id="PF21302"/>
    </source>
</evidence>
<evidence type="ECO:0000313" key="2">
    <source>
        <dbReference type="EMBL" id="MPM48883.1"/>
    </source>
</evidence>
<accession>A0A645ADG1</accession>
<dbReference type="InterPro" id="IPR048647">
    <property type="entry name" value="RlmA_N"/>
</dbReference>